<dbReference type="CTD" id="4541"/>
<dbReference type="RefSeq" id="YP_003288847.1">
    <property type="nucleotide sequence ID" value="NC_013474.2"/>
</dbReference>
<organism evidence="2">
    <name type="scientific">Stylochyrus rarior</name>
    <name type="common">Mite</name>
    <dbReference type="NCBI Taxonomy" id="679428"/>
    <lineage>
        <taxon>Eukaryota</taxon>
        <taxon>Metazoa</taxon>
        <taxon>Ecdysozoa</taxon>
        <taxon>Arthropoda</taxon>
        <taxon>Chelicerata</taxon>
        <taxon>Arachnida</taxon>
        <taxon>Acari</taxon>
        <taxon>Parasitiformes</taxon>
        <taxon>Mesostigmata</taxon>
        <taxon>Gamasina</taxon>
        <taxon>Ascoidea</taxon>
        <taxon>Ologamasidae</taxon>
        <taxon>Stylochyrus</taxon>
    </lineage>
</organism>
<feature type="transmembrane region" description="Helical" evidence="1">
    <location>
        <begin position="116"/>
        <end position="136"/>
    </location>
</feature>
<keyword evidence="1" id="KW-0812">Transmembrane</keyword>
<reference evidence="2" key="1">
    <citation type="journal article" date="2009" name="Invertebr. Syst.">
        <title>The symbiotic mites of some Appalachian Xystodesmidae (Diplopoda : Polydesmida) and the complete mitochondrial genome sequence of the mite Stylochyrus rarior (Berlese) (Acari : Mesostigmata : Ologamasidae).</title>
        <authorList>
            <person name="Swafford L."/>
            <person name="Bond J.E."/>
        </authorList>
    </citation>
    <scope>NUCLEOTIDE SEQUENCE</scope>
</reference>
<keyword evidence="1" id="KW-0472">Membrane</keyword>
<protein>
    <submittedName>
        <fullName evidence="2">NADH dehydrogenase subunit 6</fullName>
    </submittedName>
</protein>
<evidence type="ECO:0000313" key="2">
    <source>
        <dbReference type="EMBL" id="ACY35984.1"/>
    </source>
</evidence>
<dbReference type="EMBL" id="GQ927176">
    <property type="protein sequence ID" value="ACY35984.1"/>
    <property type="molecule type" value="Genomic_DNA"/>
</dbReference>
<geneLocation type="mitochondrion" evidence="2"/>
<accession>D0UY40</accession>
<keyword evidence="1" id="KW-1133">Transmembrane helix</keyword>
<keyword evidence="2" id="KW-0496">Mitochondrion</keyword>
<proteinExistence type="predicted"/>
<sequence>MLFSDINLIIPMTIMFCSSKHPIMATIFLMLITLNMATYISQVTKTSWVSIIIMLLMLGGILILFIYVASLNSNSSFLFHKILYFMPIVLIFPYFNLTNTPLTHNNLSNLFSLSEINNICGMIYLLITLLVVMEMITTMKAPLRSTTY</sequence>
<evidence type="ECO:0000256" key="1">
    <source>
        <dbReference type="SAM" id="Phobius"/>
    </source>
</evidence>
<dbReference type="AlphaFoldDB" id="D0UY40"/>
<dbReference type="GeneID" id="8560262"/>
<feature type="transmembrane region" description="Helical" evidence="1">
    <location>
        <begin position="47"/>
        <end position="70"/>
    </location>
</feature>
<feature type="transmembrane region" description="Helical" evidence="1">
    <location>
        <begin position="21"/>
        <end position="41"/>
    </location>
</feature>
<name>D0UY40_STYRA</name>
<gene>
    <name evidence="2" type="primary">ND6</name>
</gene>
<feature type="transmembrane region" description="Helical" evidence="1">
    <location>
        <begin position="77"/>
        <end position="96"/>
    </location>
</feature>